<dbReference type="AlphaFoldDB" id="A0A540VK93"/>
<dbReference type="InterPro" id="IPR036388">
    <property type="entry name" value="WH-like_DNA-bd_sf"/>
</dbReference>
<comment type="caution">
    <text evidence="8">The sequence shown here is derived from an EMBL/GenBank/DDBJ whole genome shotgun (WGS) entry which is preliminary data.</text>
</comment>
<dbReference type="InParanoid" id="A0A540VK93"/>
<keyword evidence="3 5" id="KW-0238">DNA-binding</keyword>
<dbReference type="Gene3D" id="6.10.250.690">
    <property type="match status" value="1"/>
</dbReference>
<dbReference type="CDD" id="cd00383">
    <property type="entry name" value="trans_reg_C"/>
    <property type="match status" value="1"/>
</dbReference>
<accession>A0A540VK93</accession>
<dbReference type="InterPro" id="IPR001867">
    <property type="entry name" value="OmpR/PhoB-type_DNA-bd"/>
</dbReference>
<dbReference type="Gene3D" id="1.10.10.10">
    <property type="entry name" value="Winged helix-like DNA-binding domain superfamily/Winged helix DNA-binding domain"/>
    <property type="match status" value="1"/>
</dbReference>
<dbReference type="PROSITE" id="PS51755">
    <property type="entry name" value="OMPR_PHOB"/>
    <property type="match status" value="1"/>
</dbReference>
<organism evidence="8 9">
    <name type="scientific">Litorilinea aerophila</name>
    <dbReference type="NCBI Taxonomy" id="1204385"/>
    <lineage>
        <taxon>Bacteria</taxon>
        <taxon>Bacillati</taxon>
        <taxon>Chloroflexota</taxon>
        <taxon>Caldilineae</taxon>
        <taxon>Caldilineales</taxon>
        <taxon>Caldilineaceae</taxon>
        <taxon>Litorilinea</taxon>
    </lineage>
</organism>
<dbReference type="Proteomes" id="UP000317371">
    <property type="component" value="Unassembled WGS sequence"/>
</dbReference>
<dbReference type="PROSITE" id="PS50110">
    <property type="entry name" value="RESPONSE_REGULATORY"/>
    <property type="match status" value="1"/>
</dbReference>
<keyword evidence="2" id="KW-0902">Two-component regulatory system</keyword>
<dbReference type="GO" id="GO:0005829">
    <property type="term" value="C:cytosol"/>
    <property type="evidence" value="ECO:0007669"/>
    <property type="project" value="TreeGrafter"/>
</dbReference>
<evidence type="ECO:0000256" key="2">
    <source>
        <dbReference type="ARBA" id="ARBA00023012"/>
    </source>
</evidence>
<dbReference type="InterPro" id="IPR016032">
    <property type="entry name" value="Sig_transdc_resp-reg_C-effctor"/>
</dbReference>
<evidence type="ECO:0000313" key="9">
    <source>
        <dbReference type="Proteomes" id="UP000317371"/>
    </source>
</evidence>
<dbReference type="OrthoDB" id="9812490at2"/>
<dbReference type="SMART" id="SM00448">
    <property type="entry name" value="REC"/>
    <property type="match status" value="1"/>
</dbReference>
<protein>
    <submittedName>
        <fullName evidence="8">Response regulator transcription factor</fullName>
    </submittedName>
</protein>
<dbReference type="PANTHER" id="PTHR48111:SF40">
    <property type="entry name" value="PHOSPHATE REGULON TRANSCRIPTIONAL REGULATORY PROTEIN PHOB"/>
    <property type="match status" value="1"/>
</dbReference>
<keyword evidence="1" id="KW-0597">Phosphoprotein</keyword>
<feature type="domain" description="OmpR/PhoB-type" evidence="7">
    <location>
        <begin position="212"/>
        <end position="312"/>
    </location>
</feature>
<dbReference type="EMBL" id="VIGC01000004">
    <property type="protein sequence ID" value="TQE97161.1"/>
    <property type="molecule type" value="Genomic_DNA"/>
</dbReference>
<dbReference type="Gene3D" id="3.40.50.2300">
    <property type="match status" value="1"/>
</dbReference>
<dbReference type="GO" id="GO:0032993">
    <property type="term" value="C:protein-DNA complex"/>
    <property type="evidence" value="ECO:0007669"/>
    <property type="project" value="TreeGrafter"/>
</dbReference>
<dbReference type="CDD" id="cd17574">
    <property type="entry name" value="REC_OmpR"/>
    <property type="match status" value="1"/>
</dbReference>
<dbReference type="SMART" id="SM00862">
    <property type="entry name" value="Trans_reg_C"/>
    <property type="match status" value="1"/>
</dbReference>
<sequence length="339" mass="38009">MAPGSPVSEPVGDCHEAVTLARYTGAYTCMSDQTDRSCTCNPTQTRGGNTMEQHSVISAAEDDRPTSQLRYSDRLTVPWTVQRPVEILVADSEINLNRLLSISLQRQGYHVVSTTSGQAVLELVRERQFDLVLFELLLPDVDGFELCTRLRHFSSVPIMIISALNRADDIVRALEMGADAYVTKPFHFSEIHARIEALLRRTLQGNPAHHARHLLVQGDTSLDEELSTVTVAGHTQTLTETECRLLAYLMRHAHRPVSKAELLEEVWGYAPADSRGNIVELAIRRLRCKLEEDPSQPQRLITLRNVGYQFHARQPDTQTRWHAAMAGALGRSWAGRRAI</sequence>
<dbReference type="SUPFAM" id="SSF46894">
    <property type="entry name" value="C-terminal effector domain of the bipartite response regulators"/>
    <property type="match status" value="1"/>
</dbReference>
<dbReference type="SUPFAM" id="SSF52172">
    <property type="entry name" value="CheY-like"/>
    <property type="match status" value="1"/>
</dbReference>
<dbReference type="Pfam" id="PF00486">
    <property type="entry name" value="Trans_reg_C"/>
    <property type="match status" value="1"/>
</dbReference>
<evidence type="ECO:0000313" key="8">
    <source>
        <dbReference type="EMBL" id="TQE97161.1"/>
    </source>
</evidence>
<evidence type="ECO:0000256" key="5">
    <source>
        <dbReference type="PROSITE-ProRule" id="PRU01091"/>
    </source>
</evidence>
<dbReference type="Pfam" id="PF00072">
    <property type="entry name" value="Response_reg"/>
    <property type="match status" value="1"/>
</dbReference>
<feature type="DNA-binding region" description="OmpR/PhoB-type" evidence="5">
    <location>
        <begin position="212"/>
        <end position="312"/>
    </location>
</feature>
<name>A0A540VK93_9CHLR</name>
<comment type="caution">
    <text evidence="4">Lacks conserved residue(s) required for the propagation of feature annotation.</text>
</comment>
<dbReference type="GO" id="GO:0006355">
    <property type="term" value="P:regulation of DNA-templated transcription"/>
    <property type="evidence" value="ECO:0007669"/>
    <property type="project" value="InterPro"/>
</dbReference>
<proteinExistence type="predicted"/>
<dbReference type="PANTHER" id="PTHR48111">
    <property type="entry name" value="REGULATOR OF RPOS"/>
    <property type="match status" value="1"/>
</dbReference>
<gene>
    <name evidence="8" type="ORF">FKZ61_03825</name>
</gene>
<evidence type="ECO:0000256" key="3">
    <source>
        <dbReference type="ARBA" id="ARBA00023125"/>
    </source>
</evidence>
<reference evidence="8 9" key="1">
    <citation type="submission" date="2019-06" db="EMBL/GenBank/DDBJ databases">
        <title>Genome sequence of Litorilinea aerophila BAA-2444.</title>
        <authorList>
            <person name="Maclea K.S."/>
            <person name="Maurais E.G."/>
            <person name="Iannazzi L.C."/>
        </authorList>
    </citation>
    <scope>NUCLEOTIDE SEQUENCE [LARGE SCALE GENOMIC DNA]</scope>
    <source>
        <strain evidence="8 9">ATCC BAA-2444</strain>
    </source>
</reference>
<feature type="domain" description="Response regulatory" evidence="6">
    <location>
        <begin position="86"/>
        <end position="199"/>
    </location>
</feature>
<dbReference type="InterPro" id="IPR001789">
    <property type="entry name" value="Sig_transdc_resp-reg_receiver"/>
</dbReference>
<evidence type="ECO:0000259" key="6">
    <source>
        <dbReference type="PROSITE" id="PS50110"/>
    </source>
</evidence>
<dbReference type="InterPro" id="IPR011006">
    <property type="entry name" value="CheY-like_superfamily"/>
</dbReference>
<evidence type="ECO:0000256" key="4">
    <source>
        <dbReference type="PROSITE-ProRule" id="PRU00169"/>
    </source>
</evidence>
<evidence type="ECO:0000259" key="7">
    <source>
        <dbReference type="PROSITE" id="PS51755"/>
    </source>
</evidence>
<evidence type="ECO:0000256" key="1">
    <source>
        <dbReference type="ARBA" id="ARBA00022553"/>
    </source>
</evidence>
<keyword evidence="9" id="KW-1185">Reference proteome</keyword>
<dbReference type="GO" id="GO:0000156">
    <property type="term" value="F:phosphorelay response regulator activity"/>
    <property type="evidence" value="ECO:0007669"/>
    <property type="project" value="TreeGrafter"/>
</dbReference>
<dbReference type="GO" id="GO:0000976">
    <property type="term" value="F:transcription cis-regulatory region binding"/>
    <property type="evidence" value="ECO:0007669"/>
    <property type="project" value="TreeGrafter"/>
</dbReference>
<dbReference type="InterPro" id="IPR039420">
    <property type="entry name" value="WalR-like"/>
</dbReference>